<feature type="transmembrane region" description="Helical" evidence="8">
    <location>
        <begin position="455"/>
        <end position="477"/>
    </location>
</feature>
<evidence type="ECO:0000256" key="1">
    <source>
        <dbReference type="ARBA" id="ARBA00004651"/>
    </source>
</evidence>
<feature type="transmembrane region" description="Helical" evidence="8">
    <location>
        <begin position="327"/>
        <end position="350"/>
    </location>
</feature>
<dbReference type="CDD" id="cd13123">
    <property type="entry name" value="MATE_MurJ_like"/>
    <property type="match status" value="1"/>
</dbReference>
<proteinExistence type="inferred from homology"/>
<feature type="transmembrane region" description="Helical" evidence="8">
    <location>
        <begin position="395"/>
        <end position="415"/>
    </location>
</feature>
<dbReference type="InterPro" id="IPR004268">
    <property type="entry name" value="MurJ"/>
</dbReference>
<comment type="similarity">
    <text evidence="8 9">Belongs to the MurJ/MviN family.</text>
</comment>
<keyword evidence="7 8" id="KW-0472">Membrane</keyword>
<feature type="transmembrane region" description="Helical" evidence="8">
    <location>
        <begin position="199"/>
        <end position="222"/>
    </location>
</feature>
<dbReference type="GO" id="GO:0005886">
    <property type="term" value="C:plasma membrane"/>
    <property type="evidence" value="ECO:0007669"/>
    <property type="project" value="UniProtKB-SubCell"/>
</dbReference>
<protein>
    <recommendedName>
        <fullName evidence="8">Probable lipid II flippase MurJ</fullName>
    </recommendedName>
</protein>
<evidence type="ECO:0000256" key="4">
    <source>
        <dbReference type="ARBA" id="ARBA00022960"/>
    </source>
</evidence>
<comment type="function">
    <text evidence="8 9">Involved in peptidoglycan biosynthesis. Transports lipid-linked peptidoglycan precursors from the inner to the outer leaflet of the cytoplasmic membrane.</text>
</comment>
<dbReference type="Proteomes" id="UP000034581">
    <property type="component" value="Unassembled WGS sequence"/>
</dbReference>
<dbReference type="AlphaFoldDB" id="A0A0G0BHI3"/>
<dbReference type="PIRSF" id="PIRSF002869">
    <property type="entry name" value="MviN"/>
    <property type="match status" value="1"/>
</dbReference>
<keyword evidence="3 8" id="KW-0812">Transmembrane</keyword>
<dbReference type="HAMAP" id="MF_02078">
    <property type="entry name" value="MurJ_MviN"/>
    <property type="match status" value="1"/>
</dbReference>
<evidence type="ECO:0000313" key="10">
    <source>
        <dbReference type="EMBL" id="KKP68934.1"/>
    </source>
</evidence>
<dbReference type="GO" id="GO:0008360">
    <property type="term" value="P:regulation of cell shape"/>
    <property type="evidence" value="ECO:0007669"/>
    <property type="project" value="UniProtKB-UniRule"/>
</dbReference>
<feature type="transmembrane region" description="Helical" evidence="8">
    <location>
        <begin position="143"/>
        <end position="165"/>
    </location>
</feature>
<keyword evidence="5 8" id="KW-0573">Peptidoglycan synthesis</keyword>
<evidence type="ECO:0000256" key="9">
    <source>
        <dbReference type="PIRNR" id="PIRNR002869"/>
    </source>
</evidence>
<feature type="transmembrane region" description="Helical" evidence="8">
    <location>
        <begin position="20"/>
        <end position="37"/>
    </location>
</feature>
<keyword evidence="2 8" id="KW-1003">Cell membrane</keyword>
<feature type="transmembrane region" description="Helical" evidence="8">
    <location>
        <begin position="67"/>
        <end position="89"/>
    </location>
</feature>
<dbReference type="STRING" id="1618350.UR67_C0010G0018"/>
<organism evidence="10 11">
    <name type="scientific">candidate division CPR3 bacterium GW2011_GWF2_35_18</name>
    <dbReference type="NCBI Taxonomy" id="1618350"/>
    <lineage>
        <taxon>Bacteria</taxon>
        <taxon>Bacteria division CPR3</taxon>
    </lineage>
</organism>
<feature type="transmembrane region" description="Helical" evidence="8">
    <location>
        <begin position="421"/>
        <end position="443"/>
    </location>
</feature>
<dbReference type="Pfam" id="PF03023">
    <property type="entry name" value="MurJ"/>
    <property type="match status" value="1"/>
</dbReference>
<comment type="subcellular location">
    <subcellularLocation>
        <location evidence="1 8">Cell membrane</location>
        <topology evidence="1 8">Multi-pass membrane protein</topology>
    </subcellularLocation>
</comment>
<evidence type="ECO:0000256" key="6">
    <source>
        <dbReference type="ARBA" id="ARBA00022989"/>
    </source>
</evidence>
<keyword evidence="8 9" id="KW-0813">Transport</keyword>
<keyword evidence="4 8" id="KW-0133">Cell shape</keyword>
<dbReference type="PRINTS" id="PR01806">
    <property type="entry name" value="VIRFACTRMVIN"/>
</dbReference>
<dbReference type="PANTHER" id="PTHR47019">
    <property type="entry name" value="LIPID II FLIPPASE MURJ"/>
    <property type="match status" value="1"/>
</dbReference>
<feature type="transmembrane region" description="Helical" evidence="8">
    <location>
        <begin position="172"/>
        <end position="193"/>
    </location>
</feature>
<comment type="pathway">
    <text evidence="8">Cell wall biogenesis; peptidoglycan biosynthesis.</text>
</comment>
<dbReference type="NCBIfam" id="TIGR01695">
    <property type="entry name" value="murJ_mviN"/>
    <property type="match status" value="1"/>
</dbReference>
<dbReference type="GO" id="GO:0071555">
    <property type="term" value="P:cell wall organization"/>
    <property type="evidence" value="ECO:0007669"/>
    <property type="project" value="UniProtKB-UniRule"/>
</dbReference>
<name>A0A0G0BHI3_UNCC3</name>
<comment type="caution">
    <text evidence="10">The sequence shown here is derived from an EMBL/GenBank/DDBJ whole genome shotgun (WGS) entry which is preliminary data.</text>
</comment>
<dbReference type="EMBL" id="LBQB01000010">
    <property type="protein sequence ID" value="KKP68934.1"/>
    <property type="molecule type" value="Genomic_DNA"/>
</dbReference>
<keyword evidence="8 9" id="KW-0961">Cell wall biogenesis/degradation</keyword>
<dbReference type="InterPro" id="IPR051050">
    <property type="entry name" value="Lipid_II_flippase_MurJ/MviN"/>
</dbReference>
<accession>A0A0G0BHI3</accession>
<sequence>MVTKIFQNGVNFFTKKQNTILSAALIISGMMLFSRVLGLIRSRMLAGTFGAGGELDVYFAAFRLPDLIFQLLVMGALSSSFIPVFSSYLEKKGEDLSWKLARDVINSATLIFAFLAVFIFIFTKPLSYIIAPDFTEVQINQMVPLIRIMIVGQLFLIISNFVTGVIQSFKRFLIPALSPVLYNLGIIIGIYFWSGRYGILGPTIGVVLGCFLHFIIQVPLLIKLGYRNFSLKIDFKDAGLREVGRLMLPRTLGLAVSQIDPTVDVILASAITGGVSVFNLALNIQSVPVGLFGFAIATAALPSLSSEFSKEDLTKFKGVFLDSLHQILFLTIPASIFLIVLRVPIVRLFLGTGKFTWEDTLATAMTLGFFSISIAAQSMVHLLARGFYALHDTRIPVIASFASMLINVVTAILFVRTDLSIGGLALAASLANFVNAFILLIMLDRKVHYFNRREFFIPIVKTIFTSVVMGASIYIPVKLLDQVFLDTRYTLNLLILVILVSSFGGLIFLILSYILDIKELKILIGILKKIREFPKIFLKADVEEILSDKTPIS</sequence>
<dbReference type="GO" id="GO:0009252">
    <property type="term" value="P:peptidoglycan biosynthetic process"/>
    <property type="evidence" value="ECO:0007669"/>
    <property type="project" value="UniProtKB-UniRule"/>
</dbReference>
<gene>
    <name evidence="8" type="primary">murJ</name>
    <name evidence="10" type="ORF">UR67_C0010G0018</name>
</gene>
<evidence type="ECO:0000256" key="2">
    <source>
        <dbReference type="ARBA" id="ARBA00022475"/>
    </source>
</evidence>
<evidence type="ECO:0000256" key="3">
    <source>
        <dbReference type="ARBA" id="ARBA00022692"/>
    </source>
</evidence>
<dbReference type="GO" id="GO:0034204">
    <property type="term" value="P:lipid translocation"/>
    <property type="evidence" value="ECO:0007669"/>
    <property type="project" value="TreeGrafter"/>
</dbReference>
<feature type="transmembrane region" description="Helical" evidence="8">
    <location>
        <begin position="362"/>
        <end position="383"/>
    </location>
</feature>
<evidence type="ECO:0000313" key="11">
    <source>
        <dbReference type="Proteomes" id="UP000034581"/>
    </source>
</evidence>
<feature type="transmembrane region" description="Helical" evidence="8">
    <location>
        <begin position="110"/>
        <end position="131"/>
    </location>
</feature>
<dbReference type="GO" id="GO:0015648">
    <property type="term" value="F:lipid-linked peptidoglycan transporter activity"/>
    <property type="evidence" value="ECO:0007669"/>
    <property type="project" value="UniProtKB-UniRule"/>
</dbReference>
<evidence type="ECO:0000256" key="7">
    <source>
        <dbReference type="ARBA" id="ARBA00023136"/>
    </source>
</evidence>
<reference evidence="10 11" key="1">
    <citation type="journal article" date="2015" name="Nature">
        <title>rRNA introns, odd ribosomes, and small enigmatic genomes across a large radiation of phyla.</title>
        <authorList>
            <person name="Brown C.T."/>
            <person name="Hug L.A."/>
            <person name="Thomas B.C."/>
            <person name="Sharon I."/>
            <person name="Castelle C.J."/>
            <person name="Singh A."/>
            <person name="Wilkins M.J."/>
            <person name="Williams K.H."/>
            <person name="Banfield J.F."/>
        </authorList>
    </citation>
    <scope>NUCLEOTIDE SEQUENCE [LARGE SCALE GENOMIC DNA]</scope>
</reference>
<feature type="transmembrane region" description="Helical" evidence="8">
    <location>
        <begin position="489"/>
        <end position="515"/>
    </location>
</feature>
<dbReference type="UniPathway" id="UPA00219"/>
<evidence type="ECO:0000256" key="5">
    <source>
        <dbReference type="ARBA" id="ARBA00022984"/>
    </source>
</evidence>
<evidence type="ECO:0000256" key="8">
    <source>
        <dbReference type="HAMAP-Rule" id="MF_02078"/>
    </source>
</evidence>
<keyword evidence="6 8" id="KW-1133">Transmembrane helix</keyword>
<dbReference type="PANTHER" id="PTHR47019:SF1">
    <property type="entry name" value="LIPID II FLIPPASE MURJ"/>
    <property type="match status" value="1"/>
</dbReference>